<organism evidence="2">
    <name type="scientific">Daucus carota subsp. sativus</name>
    <name type="common">Carrot</name>
    <dbReference type="NCBI Taxonomy" id="79200"/>
    <lineage>
        <taxon>Eukaryota</taxon>
        <taxon>Viridiplantae</taxon>
        <taxon>Streptophyta</taxon>
        <taxon>Embryophyta</taxon>
        <taxon>Tracheophyta</taxon>
        <taxon>Spermatophyta</taxon>
        <taxon>Magnoliopsida</taxon>
        <taxon>eudicotyledons</taxon>
        <taxon>Gunneridae</taxon>
        <taxon>Pentapetalae</taxon>
        <taxon>asterids</taxon>
        <taxon>campanulids</taxon>
        <taxon>Apiales</taxon>
        <taxon>Apiaceae</taxon>
        <taxon>Apioideae</taxon>
        <taxon>Scandiceae</taxon>
        <taxon>Daucinae</taxon>
        <taxon>Daucus</taxon>
        <taxon>Daucus sect. Daucus</taxon>
    </lineage>
</organism>
<feature type="region of interest" description="Disordered" evidence="1">
    <location>
        <begin position="301"/>
        <end position="321"/>
    </location>
</feature>
<dbReference type="EMBL" id="CP093346">
    <property type="protein sequence ID" value="WOG95977.1"/>
    <property type="molecule type" value="Genomic_DNA"/>
</dbReference>
<accession>A0A165AA73</accession>
<gene>
    <name evidence="2" type="ORF">DCAR_015454</name>
    <name evidence="3" type="ORF">DCAR_0415307</name>
</gene>
<evidence type="ECO:0000313" key="3">
    <source>
        <dbReference type="EMBL" id="WOG95977.1"/>
    </source>
</evidence>
<protein>
    <submittedName>
        <fullName evidence="2">Uncharacterized protein</fullName>
    </submittedName>
</protein>
<evidence type="ECO:0000256" key="1">
    <source>
        <dbReference type="SAM" id="MobiDB-lite"/>
    </source>
</evidence>
<name>A0A165AA73_DAUCS</name>
<evidence type="ECO:0000313" key="4">
    <source>
        <dbReference type="Proteomes" id="UP000077755"/>
    </source>
</evidence>
<dbReference type="Gramene" id="KZM97184">
    <property type="protein sequence ID" value="KZM97184"/>
    <property type="gene ID" value="DCAR_015454"/>
</dbReference>
<sequence length="321" mass="35775">MEFIWEIPDKGYYKINVHVEIVHDPLNNTTRMSVAAIIRDDKGVKVWGSMGPVSGLTEEQALMAGIQAACIEALKKDWNLIHIETSNLNVFDTLSVQEHIVLREDQVEAYGLFNTVHGNNFREGKNRRVAWIPDHMNTTAQYMAIYGLSHCSSFSECPGLFGDLKFHLDRDMGLVLPGPVGDLPANFGDGEVIDGPPPPPAVSRKRKRYDAHYDHMELDVNEAEILLSLSDWMNHPDDLSPRAAPSPPAEAPLPLPISKGKEKLYENFPSADGGWTILGSSEEQNQLKFLRHLQASVEHEGPPKSMVYTGETSRLRRAASL</sequence>
<evidence type="ECO:0000313" key="2">
    <source>
        <dbReference type="EMBL" id="KZM97184.1"/>
    </source>
</evidence>
<reference evidence="2" key="1">
    <citation type="journal article" date="2016" name="Nat. Genet.">
        <title>A high-quality carrot genome assembly provides new insights into carotenoid accumulation and asterid genome evolution.</title>
        <authorList>
            <person name="Iorizzo M."/>
            <person name="Ellison S."/>
            <person name="Senalik D."/>
            <person name="Zeng P."/>
            <person name="Satapoomin P."/>
            <person name="Huang J."/>
            <person name="Bowman M."/>
            <person name="Iovene M."/>
            <person name="Sanseverino W."/>
            <person name="Cavagnaro P."/>
            <person name="Yildiz M."/>
            <person name="Macko-Podgorni A."/>
            <person name="Moranska E."/>
            <person name="Grzebelus E."/>
            <person name="Grzebelus D."/>
            <person name="Ashrafi H."/>
            <person name="Zheng Z."/>
            <person name="Cheng S."/>
            <person name="Spooner D."/>
            <person name="Van Deynze A."/>
            <person name="Simon P."/>
        </authorList>
    </citation>
    <scope>NUCLEOTIDE SEQUENCE [LARGE SCALE GENOMIC DNA]</scope>
    <source>
        <tissue evidence="2">Leaf</tissue>
    </source>
</reference>
<reference evidence="3" key="2">
    <citation type="submission" date="2022-03" db="EMBL/GenBank/DDBJ databases">
        <title>Draft title - Genomic analysis of global carrot germplasm unveils the trajectory of domestication and the origin of high carotenoid orange carrot.</title>
        <authorList>
            <person name="Iorizzo M."/>
            <person name="Ellison S."/>
            <person name="Senalik D."/>
            <person name="Macko-Podgorni A."/>
            <person name="Grzebelus D."/>
            <person name="Bostan H."/>
            <person name="Rolling W."/>
            <person name="Curaba J."/>
            <person name="Simon P."/>
        </authorList>
    </citation>
    <scope>NUCLEOTIDE SEQUENCE</scope>
    <source>
        <tissue evidence="3">Leaf</tissue>
    </source>
</reference>
<dbReference type="Proteomes" id="UP000077755">
    <property type="component" value="Chromosome 4"/>
</dbReference>
<dbReference type="EMBL" id="LNRQ01000004">
    <property type="protein sequence ID" value="KZM97184.1"/>
    <property type="molecule type" value="Genomic_DNA"/>
</dbReference>
<keyword evidence="4" id="KW-1185">Reference proteome</keyword>
<dbReference type="AlphaFoldDB" id="A0A165AA73"/>
<proteinExistence type="predicted"/>